<dbReference type="Gene3D" id="3.40.50.720">
    <property type="entry name" value="NAD(P)-binding Rossmann-like Domain"/>
    <property type="match status" value="1"/>
</dbReference>
<dbReference type="SUPFAM" id="SSF51735">
    <property type="entry name" value="NAD(P)-binding Rossmann-fold domains"/>
    <property type="match status" value="1"/>
</dbReference>
<protein>
    <recommendedName>
        <fullName evidence="7">L-xylulose reductase</fullName>
    </recommendedName>
</protein>
<organism evidence="5 6">
    <name type="scientific">Bemisia tabaci</name>
    <name type="common">Sweetpotato whitefly</name>
    <name type="synonym">Aleurodes tabaci</name>
    <dbReference type="NCBI Taxonomy" id="7038"/>
    <lineage>
        <taxon>Eukaryota</taxon>
        <taxon>Metazoa</taxon>
        <taxon>Ecdysozoa</taxon>
        <taxon>Arthropoda</taxon>
        <taxon>Hexapoda</taxon>
        <taxon>Insecta</taxon>
        <taxon>Pterygota</taxon>
        <taxon>Neoptera</taxon>
        <taxon>Paraneoptera</taxon>
        <taxon>Hemiptera</taxon>
        <taxon>Sternorrhyncha</taxon>
        <taxon>Aleyrodoidea</taxon>
        <taxon>Aleyrodidae</taxon>
        <taxon>Aleyrodinae</taxon>
        <taxon>Bemisia</taxon>
    </lineage>
</organism>
<dbReference type="GO" id="GO:0050038">
    <property type="term" value="F:L-xylulose reductase (NADPH) activity"/>
    <property type="evidence" value="ECO:0007669"/>
    <property type="project" value="TreeGrafter"/>
</dbReference>
<proteinExistence type="inferred from homology"/>
<dbReference type="PANTHER" id="PTHR44252:SF3">
    <property type="entry name" value="D-ERYTHRULOSE REDUCTASE-RELATED"/>
    <property type="match status" value="1"/>
</dbReference>
<dbReference type="FunFam" id="3.40.50.720:FF:000084">
    <property type="entry name" value="Short-chain dehydrogenase reductase"/>
    <property type="match status" value="1"/>
</dbReference>
<dbReference type="Pfam" id="PF13561">
    <property type="entry name" value="adh_short_C2"/>
    <property type="match status" value="1"/>
</dbReference>
<dbReference type="PROSITE" id="PS00061">
    <property type="entry name" value="ADH_SHORT"/>
    <property type="match status" value="1"/>
</dbReference>
<evidence type="ECO:0000313" key="6">
    <source>
        <dbReference type="Proteomes" id="UP001152759"/>
    </source>
</evidence>
<comment type="subunit">
    <text evidence="2">Homotetramer.</text>
</comment>
<keyword evidence="4" id="KW-0560">Oxidoreductase</keyword>
<evidence type="ECO:0000313" key="5">
    <source>
        <dbReference type="EMBL" id="CAH0395227.1"/>
    </source>
</evidence>
<keyword evidence="3" id="KW-0521">NADP</keyword>
<dbReference type="EMBL" id="OU963870">
    <property type="protein sequence ID" value="CAH0395227.1"/>
    <property type="molecule type" value="Genomic_DNA"/>
</dbReference>
<dbReference type="InterPro" id="IPR051737">
    <property type="entry name" value="L-xylulose/Carbonyl_redctase"/>
</dbReference>
<dbReference type="Proteomes" id="UP001152759">
    <property type="component" value="Chromosome 9"/>
</dbReference>
<evidence type="ECO:0008006" key="7">
    <source>
        <dbReference type="Google" id="ProtNLM"/>
    </source>
</evidence>
<dbReference type="AlphaFoldDB" id="A0A9P0F7G0"/>
<evidence type="ECO:0000256" key="2">
    <source>
        <dbReference type="ARBA" id="ARBA00011881"/>
    </source>
</evidence>
<accession>A0A9P0F7G0</accession>
<keyword evidence="6" id="KW-1185">Reference proteome</keyword>
<evidence type="ECO:0000256" key="3">
    <source>
        <dbReference type="ARBA" id="ARBA00022857"/>
    </source>
</evidence>
<dbReference type="PANTHER" id="PTHR44252">
    <property type="entry name" value="D-ERYTHRULOSE REDUCTASE"/>
    <property type="match status" value="1"/>
</dbReference>
<dbReference type="GO" id="GO:0004090">
    <property type="term" value="F:carbonyl reductase (NADPH) activity"/>
    <property type="evidence" value="ECO:0007669"/>
    <property type="project" value="TreeGrafter"/>
</dbReference>
<evidence type="ECO:0000256" key="1">
    <source>
        <dbReference type="ARBA" id="ARBA00006484"/>
    </source>
</evidence>
<comment type="similarity">
    <text evidence="1">Belongs to the short-chain dehydrogenases/reductases (SDR) family.</text>
</comment>
<dbReference type="InterPro" id="IPR020904">
    <property type="entry name" value="Sc_DH/Rdtase_CS"/>
</dbReference>
<reference evidence="5" key="1">
    <citation type="submission" date="2021-12" db="EMBL/GenBank/DDBJ databases">
        <authorList>
            <person name="King R."/>
        </authorList>
    </citation>
    <scope>NUCLEOTIDE SEQUENCE</scope>
</reference>
<dbReference type="InterPro" id="IPR002347">
    <property type="entry name" value="SDR_fam"/>
</dbReference>
<sequence>MNASCTDLCKNCEDSTCQNLEKASDEDPDQPDSEWIGKGVCLKLVNSGAKVIAVSKSKESLDELAKKNPNIEPIAVDLDSWSETRKALSNIGPVDGLVNNAAIAKINHFFDITENDIDSSFSVNVKAAINVAQIVAKGMAERGKGSIVNISSQSAMKGHEDHTIYCGTKAALDGVTRVMALELGKYNIRTNCVNPTIVLTKMGRNWWSEPSRGEPALERIPLGRFAEVDEVADAVMFLLSDNSAMINGISLLIDGGHVASPYRASK</sequence>
<dbReference type="GO" id="GO:0005997">
    <property type="term" value="P:xylulose metabolic process"/>
    <property type="evidence" value="ECO:0007669"/>
    <property type="project" value="TreeGrafter"/>
</dbReference>
<dbReference type="PRINTS" id="PR00080">
    <property type="entry name" value="SDRFAMILY"/>
</dbReference>
<dbReference type="PRINTS" id="PR00081">
    <property type="entry name" value="GDHRDH"/>
</dbReference>
<dbReference type="GO" id="GO:0006006">
    <property type="term" value="P:glucose metabolic process"/>
    <property type="evidence" value="ECO:0007669"/>
    <property type="project" value="TreeGrafter"/>
</dbReference>
<dbReference type="InterPro" id="IPR036291">
    <property type="entry name" value="NAD(P)-bd_dom_sf"/>
</dbReference>
<gene>
    <name evidence="5" type="ORF">BEMITA_LOCUS13439</name>
</gene>
<name>A0A9P0F7G0_BEMTA</name>
<evidence type="ECO:0000256" key="4">
    <source>
        <dbReference type="ARBA" id="ARBA00023002"/>
    </source>
</evidence>